<name>A0ACC8XJB2_9FIRM</name>
<sequence length="1001" mass="116774">MYDTDKPEVVKINNCPAHNFFGLDSYKQNLNGRWNFSYAKNIDLAPKDFQNKDVDCKSWDKIRVPAHIQMEGYDKPHYTNRAYPWDGIEELTPPQVPKIFNPVASYVKYFTLDNHLKDKPCFLSFQGVESAFYIWLNGEFIGYSEDSFTASDFDITSFLKDGENKLAVQVLKFSTGSWLEDQDFFRFSGIFRDVFLYAMPENVFIWDYFLRANIDDSLKKATLALDCEVIDYNNCAQGEYFIVLTLKDKAGNYILQKAHKFDLTGEKNNTIKFEVAIENMHLWSSENPYLYNVEIDLIKDKQNIMNIQDKFGFRKIEIDNGIIKINGQRIVFNGTNRHEFNATHGRCISEDEMMYDIIQMKRLNINAVRTSHYPNQLKFYELCDQFGLYIIDEVNLETHGTWKYGEINNDAIPKGLPQWTNAVMERVTSMFKRDKNFTSIIIWSLGNESYGGENFKKMGEYLKVEDNTRLIHYEGFFHDREFSYVSDIESQMYTSPKNLAKYLDSHTNKPVILCEYAHAMGNSCGNLNKYVNLTAEYPHYQGGFIWDWVDQALWKTNEYGEKVLGYGGDFEDKPNDANFSGNGLLFADRALSPKVHEVKYCYQYVDFEFDRLKSISIKNKYLFTDLNKFKAKIEVLEEGKIIFSDVIQIFGKPQKVATFDLNYDINFNQDKEYILNVSLRLKEDTNWAKHNYEVAYAQCILQEGTFRKLPESKISTEFSLHMGLTNIGVRGENFTILFSRIMGSLTRYELDGIEYIKDFLVPSFWRASTDNDRGNLMQQRCYPWYYAGEWARYEQMDAKKVGDTIQVYVDFSLLLPTPTTCRVTYIVHREGTITVQMNYKGIEGLPEMPAFGIRMGMPKDFEQVTFYGKGPYENYIDRNSGSNVGIYQTTVNENLTNYLIPQECGNRTEVRWLKVEMPNDRGILFEKINDNLEINVSNYVPQQLEIVKHHYELPRPFSTFVTINKKQMGVGGDDSWGQHTHDEYKIDSSKDLELKFNFKPF</sequence>
<accession>A0ACC8XJB2</accession>
<gene>
    <name evidence="1" type="ORF">AN640_03205</name>
</gene>
<dbReference type="EMBL" id="LJHD01000004">
    <property type="protein sequence ID" value="ONI46535.1"/>
    <property type="molecule type" value="Genomic_DNA"/>
</dbReference>
<reference evidence="1" key="1">
    <citation type="submission" date="2016-08" db="EMBL/GenBank/DDBJ databases">
        <authorList>
            <person name="Ngugi D.K."/>
            <person name="Miyake S."/>
            <person name="Stingl U."/>
        </authorList>
    </citation>
    <scope>NUCLEOTIDE SEQUENCE</scope>
    <source>
        <strain evidence="1">SCG-D08WGA-EpuloA1</strain>
    </source>
</reference>
<proteinExistence type="predicted"/>
<evidence type="ECO:0000313" key="2">
    <source>
        <dbReference type="Proteomes" id="UP000188637"/>
    </source>
</evidence>
<dbReference type="Proteomes" id="UP000188637">
    <property type="component" value="Unassembled WGS sequence"/>
</dbReference>
<keyword evidence="2" id="KW-1185">Reference proteome</keyword>
<evidence type="ECO:0000313" key="1">
    <source>
        <dbReference type="EMBL" id="ONI46535.1"/>
    </source>
</evidence>
<organism evidence="1 2">
    <name type="scientific">Candidatus Epulonipiscium fishelsonii</name>
    <dbReference type="NCBI Taxonomy" id="77094"/>
    <lineage>
        <taxon>Bacteria</taxon>
        <taxon>Bacillati</taxon>
        <taxon>Bacillota</taxon>
        <taxon>Clostridia</taxon>
        <taxon>Lachnospirales</taxon>
        <taxon>Lachnospiraceae</taxon>
        <taxon>Candidatus Epulonipiscium</taxon>
    </lineage>
</organism>
<comment type="caution">
    <text evidence="1">The sequence shown here is derived from an EMBL/GenBank/DDBJ whole genome shotgun (WGS) entry which is preliminary data.</text>
</comment>
<protein>
    <submittedName>
        <fullName evidence="1">Uncharacterized protein</fullName>
    </submittedName>
</protein>